<evidence type="ECO:0000256" key="6">
    <source>
        <dbReference type="SAM" id="MobiDB-lite"/>
    </source>
</evidence>
<protein>
    <recommendedName>
        <fullName evidence="7">HAT C-terminal dimerisation domain-containing protein</fullName>
    </recommendedName>
</protein>
<feature type="compositionally biased region" description="Acidic residues" evidence="6">
    <location>
        <begin position="861"/>
        <end position="896"/>
    </location>
</feature>
<feature type="compositionally biased region" description="Basic residues" evidence="6">
    <location>
        <begin position="838"/>
        <end position="849"/>
    </location>
</feature>
<evidence type="ECO:0000256" key="3">
    <source>
        <dbReference type="ARBA" id="ARBA00022771"/>
    </source>
</evidence>
<dbReference type="Proteomes" id="UP000077521">
    <property type="component" value="Unassembled WGS sequence"/>
</dbReference>
<feature type="compositionally biased region" description="Polar residues" evidence="6">
    <location>
        <begin position="186"/>
        <end position="196"/>
    </location>
</feature>
<comment type="caution">
    <text evidence="8">The sequence shown here is derived from an EMBL/GenBank/DDBJ whole genome shotgun (WGS) entry which is preliminary data.</text>
</comment>
<dbReference type="PANTHER" id="PTHR46481:SF10">
    <property type="entry name" value="ZINC FINGER BED DOMAIN-CONTAINING PROTEIN 39"/>
    <property type="match status" value="1"/>
</dbReference>
<dbReference type="Pfam" id="PF05699">
    <property type="entry name" value="Dimer_Tnp_hAT"/>
    <property type="match status" value="1"/>
</dbReference>
<reference evidence="8" key="1">
    <citation type="submission" date="2016-04" db="EMBL/GenBank/DDBJ databases">
        <authorList>
            <person name="Nguyen H.D."/>
            <person name="Samba Siva P."/>
            <person name="Cullis J."/>
            <person name="Levesque C.A."/>
            <person name="Hambleton S."/>
        </authorList>
    </citation>
    <scope>NUCLEOTIDE SEQUENCE</scope>
    <source>
        <strain evidence="8">DAOMC 236416</strain>
    </source>
</reference>
<feature type="region of interest" description="Disordered" evidence="6">
    <location>
        <begin position="944"/>
        <end position="964"/>
    </location>
</feature>
<feature type="compositionally biased region" description="Basic and acidic residues" evidence="6">
    <location>
        <begin position="850"/>
        <end position="860"/>
    </location>
</feature>
<dbReference type="SUPFAM" id="SSF53098">
    <property type="entry name" value="Ribonuclease H-like"/>
    <property type="match status" value="1"/>
</dbReference>
<evidence type="ECO:0000313" key="8">
    <source>
        <dbReference type="EMBL" id="KAE8241581.1"/>
    </source>
</evidence>
<gene>
    <name evidence="8" type="ORF">A4X13_0g7348</name>
</gene>
<feature type="compositionally biased region" description="Acidic residues" evidence="6">
    <location>
        <begin position="259"/>
        <end position="268"/>
    </location>
</feature>
<accession>A0A177T6L6</accession>
<dbReference type="InterPro" id="IPR052035">
    <property type="entry name" value="ZnF_BED_domain_contain"/>
</dbReference>
<feature type="region of interest" description="Disordered" evidence="6">
    <location>
        <begin position="1141"/>
        <end position="1180"/>
    </location>
</feature>
<proteinExistence type="predicted"/>
<feature type="region of interest" description="Disordered" evidence="6">
    <location>
        <begin position="838"/>
        <end position="921"/>
    </location>
</feature>
<keyword evidence="5" id="KW-0539">Nucleus</keyword>
<keyword evidence="4" id="KW-0862">Zinc</keyword>
<feature type="region of interest" description="Disordered" evidence="6">
    <location>
        <begin position="350"/>
        <end position="401"/>
    </location>
</feature>
<evidence type="ECO:0000256" key="1">
    <source>
        <dbReference type="ARBA" id="ARBA00004123"/>
    </source>
</evidence>
<keyword evidence="2" id="KW-0479">Metal-binding</keyword>
<dbReference type="GO" id="GO:0008270">
    <property type="term" value="F:zinc ion binding"/>
    <property type="evidence" value="ECO:0007669"/>
    <property type="project" value="UniProtKB-KW"/>
</dbReference>
<feature type="compositionally biased region" description="Polar residues" evidence="6">
    <location>
        <begin position="148"/>
        <end position="169"/>
    </location>
</feature>
<dbReference type="EMBL" id="LWDF02000887">
    <property type="protein sequence ID" value="KAE8241581.1"/>
    <property type="molecule type" value="Genomic_DNA"/>
</dbReference>
<dbReference type="InterPro" id="IPR012337">
    <property type="entry name" value="RNaseH-like_sf"/>
</dbReference>
<evidence type="ECO:0000256" key="5">
    <source>
        <dbReference type="ARBA" id="ARBA00023242"/>
    </source>
</evidence>
<organism evidence="8 9">
    <name type="scientific">Tilletia indica</name>
    <dbReference type="NCBI Taxonomy" id="43049"/>
    <lineage>
        <taxon>Eukaryota</taxon>
        <taxon>Fungi</taxon>
        <taxon>Dikarya</taxon>
        <taxon>Basidiomycota</taxon>
        <taxon>Ustilaginomycotina</taxon>
        <taxon>Exobasidiomycetes</taxon>
        <taxon>Tilletiales</taxon>
        <taxon>Tilletiaceae</taxon>
        <taxon>Tilletia</taxon>
    </lineage>
</organism>
<feature type="compositionally biased region" description="Polar residues" evidence="6">
    <location>
        <begin position="372"/>
        <end position="394"/>
    </location>
</feature>
<evidence type="ECO:0000313" key="9">
    <source>
        <dbReference type="Proteomes" id="UP000077521"/>
    </source>
</evidence>
<dbReference type="InterPro" id="IPR008906">
    <property type="entry name" value="HATC_C_dom"/>
</dbReference>
<dbReference type="GO" id="GO:0046983">
    <property type="term" value="F:protein dimerization activity"/>
    <property type="evidence" value="ECO:0007669"/>
    <property type="project" value="InterPro"/>
</dbReference>
<name>A0A177T6L6_9BASI</name>
<feature type="region of interest" description="Disordered" evidence="6">
    <location>
        <begin position="114"/>
        <end position="316"/>
    </location>
</feature>
<sequence length="1291" mass="143448">MTESVQAMDEAGVRAAMQAELEGVDAIARYRFEEDFNIFEFGQHIDSIPNITTTYTAALRQVAYAFDEPDTRNEAFDTAPSLAFPASQERYRFLQESPSLDQYLNLSQSQSQSLHLSQSISQTSSTGPPLSIPQPNQQHQREQKQQSRDSSTATQQEKTSGQSASPSNEQEPDQRQKHQKRKRETQTLPKHQQQPSERLPSRLHVPNRHSSSSPGPGPRRSPRREVPRADLQRYVTDMRTRTSPGPSGSSIQPTKDNLFDDDTEDSDPMESPQRQRLKRQRLSGSTQAGKGGDGDYAEAGPSDSRRTTSKLPPQRRFRPTAEAIAEMEKASQIPDDTPISIGRVLGSSKASALHMSSDRSGSALPPPDRSAHSASDGATKTGSTGNEKQNSLKLQASKRMQRPGKMYEGEVLLSGPAQTSKMGMPVPGGYNGFKYFRSWMEDGIKKEQWTCLPCVDAGGEAKPKHYMIKSGHNTNLNAHRDKCPNWPRDTDGKPLIIDDPLDGTLEAREGGVQQVEGSKSGPKSTAVASSAGSTTLGSFYRGPSLSGWISGQQISHPLLTRRLGLVMVVENSLPFSHLKSPGHVAMVKSIDARATKALKSGHTVRRDLDDLYIGLKNNVYTELQSIDTLVSLQHDAWTTRSYQYSFIAMLASYVTSSWDYREILLAFDVVKAKHTGGTFSGHAIRLLDDYSLDEKWYGPVVSDSTGVNHRMLNMLSYDLSRKDMQQRAPYLELDAHDRAAVEKSCSAFPRATQRRKGQWEADDNKILCLNHHINLAIRAGFSKMGIKIQNRIRRKVLDIRPGPIIQVTDESGNRIEVDLPDLSDEENEDGAEVVVKARRQGKSLAKGKGKAVENERKDAGQEEESSSDEEPMNSSDCDFEPGMEPDDDELESDDEGGPLGSDAVDTEPSRTSNSPPPQGALGKLEAFVTAIHRGDQRRAAFREQMEKEYHRQPEKASLPFPSKPNGTRWNSHYAMIKGAMKVREAIDAHCRSHLRSKTEKFGQYLLSDVQWRQLELLRPVLRLPAAVTKKMERVEGNLYMVLDHHASLRDEVEELVKGIDDDDDLDVVTARELKAFCKAVADKLRKYRDLALNNRLILAAALLHPLNRLELFETSYPQHQRKAEEALRALLKELVGGSGDSLALTASKDSPPPPPPSPVSAARARRKSGRNTEKQDGPDEVAQYLDIKNCPWRDTDKSPYKWWKDNEAVFPNVAKLARLILGIPGSSSSVERVFSQAALIATNRRARLDSKSISRLVTTKLWLRNGGDKLVGLDPEVRRAAQSIAMLPDFA</sequence>
<dbReference type="PANTHER" id="PTHR46481">
    <property type="entry name" value="ZINC FINGER BED DOMAIN-CONTAINING PROTEIN 4"/>
    <property type="match status" value="1"/>
</dbReference>
<keyword evidence="3" id="KW-0863">Zinc-finger</keyword>
<feature type="domain" description="HAT C-terminal dimerisation" evidence="7">
    <location>
        <begin position="1181"/>
        <end position="1263"/>
    </location>
</feature>
<evidence type="ECO:0000256" key="2">
    <source>
        <dbReference type="ARBA" id="ARBA00022723"/>
    </source>
</evidence>
<feature type="compositionally biased region" description="Basic and acidic residues" evidence="6">
    <location>
        <begin position="944"/>
        <end position="954"/>
    </location>
</feature>
<dbReference type="GO" id="GO:0005634">
    <property type="term" value="C:nucleus"/>
    <property type="evidence" value="ECO:0007669"/>
    <property type="project" value="UniProtKB-SubCell"/>
</dbReference>
<feature type="compositionally biased region" description="Polar residues" evidence="6">
    <location>
        <begin position="241"/>
        <end position="255"/>
    </location>
</feature>
<evidence type="ECO:0000256" key="4">
    <source>
        <dbReference type="ARBA" id="ARBA00022833"/>
    </source>
</evidence>
<feature type="compositionally biased region" description="Low complexity" evidence="6">
    <location>
        <begin position="114"/>
        <end position="125"/>
    </location>
</feature>
<feature type="compositionally biased region" description="Basic and acidic residues" evidence="6">
    <location>
        <begin position="223"/>
        <end position="240"/>
    </location>
</feature>
<comment type="subcellular location">
    <subcellularLocation>
        <location evidence="1">Nucleus</location>
    </subcellularLocation>
</comment>
<reference evidence="8" key="2">
    <citation type="journal article" date="2019" name="IMA Fungus">
        <title>Genome sequencing and comparison of five Tilletia species to identify candidate genes for the detection of regulated species infecting wheat.</title>
        <authorList>
            <person name="Nguyen H.D.T."/>
            <person name="Sultana T."/>
            <person name="Kesanakurti P."/>
            <person name="Hambleton S."/>
        </authorList>
    </citation>
    <scope>NUCLEOTIDE SEQUENCE</scope>
    <source>
        <strain evidence="8">DAOMC 236416</strain>
    </source>
</reference>
<evidence type="ECO:0000259" key="7">
    <source>
        <dbReference type="Pfam" id="PF05699"/>
    </source>
</evidence>
<keyword evidence="9" id="KW-1185">Reference proteome</keyword>